<dbReference type="Gene3D" id="1.20.5.170">
    <property type="match status" value="1"/>
</dbReference>
<dbReference type="InterPro" id="IPR051027">
    <property type="entry name" value="bZIP_transcription_factors"/>
</dbReference>
<feature type="region of interest" description="Disordered" evidence="5">
    <location>
        <begin position="238"/>
        <end position="266"/>
    </location>
</feature>
<evidence type="ECO:0000259" key="6">
    <source>
        <dbReference type="PROSITE" id="PS50217"/>
    </source>
</evidence>
<dbReference type="CDD" id="cd14687">
    <property type="entry name" value="bZIP_ATF2"/>
    <property type="match status" value="1"/>
</dbReference>
<dbReference type="SMART" id="SM00338">
    <property type="entry name" value="BRLZ"/>
    <property type="match status" value="1"/>
</dbReference>
<feature type="compositionally biased region" description="Polar residues" evidence="5">
    <location>
        <begin position="1"/>
        <end position="11"/>
    </location>
</feature>
<keyword evidence="8" id="KW-1185">Reference proteome</keyword>
<dbReference type="InterPro" id="IPR004827">
    <property type="entry name" value="bZIP"/>
</dbReference>
<dbReference type="PROSITE" id="PS50217">
    <property type="entry name" value="BZIP"/>
    <property type="match status" value="1"/>
</dbReference>
<feature type="region of interest" description="Disordered" evidence="5">
    <location>
        <begin position="1"/>
        <end position="32"/>
    </location>
</feature>
<dbReference type="Pfam" id="PF00170">
    <property type="entry name" value="bZIP_1"/>
    <property type="match status" value="1"/>
</dbReference>
<dbReference type="EMBL" id="VNKQ01000009">
    <property type="protein sequence ID" value="KAG0648804.1"/>
    <property type="molecule type" value="Genomic_DNA"/>
</dbReference>
<proteinExistence type="predicted"/>
<dbReference type="AlphaFoldDB" id="A0A9P6VJ96"/>
<keyword evidence="3" id="KW-0804">Transcription</keyword>
<evidence type="ECO:0000256" key="4">
    <source>
        <dbReference type="ARBA" id="ARBA00023242"/>
    </source>
</evidence>
<evidence type="ECO:0000313" key="7">
    <source>
        <dbReference type="EMBL" id="KAG0648804.1"/>
    </source>
</evidence>
<evidence type="ECO:0000256" key="2">
    <source>
        <dbReference type="ARBA" id="ARBA00023015"/>
    </source>
</evidence>
<comment type="subcellular location">
    <subcellularLocation>
        <location evidence="1">Nucleus</location>
    </subcellularLocation>
</comment>
<name>A0A9P6VJ96_9HELO</name>
<evidence type="ECO:0000256" key="1">
    <source>
        <dbReference type="ARBA" id="ARBA00004123"/>
    </source>
</evidence>
<sequence length="668" mass="75399">MDPLLTPTTAPRHSPFHFSAFDTPSKSRSTVPTDPDVFSRAFEQYNAQHVTVLEPPDVIFHPYQEHNNDGRYEVDQGDGADRYATPPATNKASVTQTRDHSTDPEHDFELPALPDCVNCSMLAEGDLLGDSFVPPELSIPDTDPTAIHGKPHTSKKRKRTRKTLNQAAKDSKHKDFLERNRIAANHCRKRKKDNDESLQAECRDLERRNTMLRGTRTDLMIELHDLKEELHDMITDTDAGMEGHTQDGDREVLDAPGEEDPDTNGQVGSQWLSTSAWFDEILIVVGVGSLIRYLDNGLKPNFSGLADGNTLITPEVPQHKRLRPYTDNINTMPSPQHNHHESNAMSSTSNQTSEIELRLLLPKVMNPIQKVVVDLRNPGLVLTTNTLFPKTVIWDLLLGIPFSLLVAFFNKAFICWLGYEKIMRCPSGILASRLITVVVNLWVVWSWRRQLVQEQQEERIKTEIHLLDEVIACLERVLAGVERKMSSEPIFCCASVAPVNPQNNTKPHNDPNREVHNAIFNSFINFAYRRQAAVTLMALIQGYNPGTSTSPTLSPSSVNSTPQEIPKPLLTPEELQNNPITPNTPYVIHLTSRLDFGPVLSHRYFVCPSSLQLDWIEVSLGQWWAAGEQFKLKVEKLDVKCLVDSKFYRLTLRPNLSMRFPPAEEQLG</sequence>
<evidence type="ECO:0000256" key="5">
    <source>
        <dbReference type="SAM" id="MobiDB-lite"/>
    </source>
</evidence>
<feature type="compositionally biased region" description="Polar residues" evidence="5">
    <location>
        <begin position="22"/>
        <end position="32"/>
    </location>
</feature>
<protein>
    <submittedName>
        <fullName evidence="7">ATF CREB activator 1</fullName>
    </submittedName>
</protein>
<feature type="region of interest" description="Disordered" evidence="5">
    <location>
        <begin position="133"/>
        <end position="173"/>
    </location>
</feature>
<feature type="domain" description="BZIP" evidence="6">
    <location>
        <begin position="170"/>
        <end position="233"/>
    </location>
</feature>
<reference evidence="7" key="1">
    <citation type="submission" date="2019-07" db="EMBL/GenBank/DDBJ databases">
        <title>Hyphodiscus hymeniophilus genome sequencing and assembly.</title>
        <authorList>
            <person name="Kramer G."/>
            <person name="Nodwell J."/>
        </authorList>
    </citation>
    <scope>NUCLEOTIDE SEQUENCE</scope>
    <source>
        <strain evidence="7">ATCC 34498</strain>
    </source>
</reference>
<comment type="caution">
    <text evidence="7">The sequence shown here is derived from an EMBL/GenBank/DDBJ whole genome shotgun (WGS) entry which is preliminary data.</text>
</comment>
<organism evidence="7 8">
    <name type="scientific">Hyphodiscus hymeniophilus</name>
    <dbReference type="NCBI Taxonomy" id="353542"/>
    <lineage>
        <taxon>Eukaryota</taxon>
        <taxon>Fungi</taxon>
        <taxon>Dikarya</taxon>
        <taxon>Ascomycota</taxon>
        <taxon>Pezizomycotina</taxon>
        <taxon>Leotiomycetes</taxon>
        <taxon>Helotiales</taxon>
        <taxon>Hyphodiscaceae</taxon>
        <taxon>Hyphodiscus</taxon>
    </lineage>
</organism>
<gene>
    <name evidence="7" type="ORF">D0Z07_4729</name>
</gene>
<accession>A0A9P6VJ96</accession>
<dbReference type="InterPro" id="IPR046347">
    <property type="entry name" value="bZIP_sf"/>
</dbReference>
<dbReference type="PANTHER" id="PTHR19304">
    <property type="entry name" value="CYCLIC-AMP RESPONSE ELEMENT BINDING PROTEIN"/>
    <property type="match status" value="1"/>
</dbReference>
<dbReference type="Proteomes" id="UP000785200">
    <property type="component" value="Unassembled WGS sequence"/>
</dbReference>
<keyword evidence="4" id="KW-0539">Nucleus</keyword>
<feature type="region of interest" description="Disordered" evidence="5">
    <location>
        <begin position="67"/>
        <end position="105"/>
    </location>
</feature>
<feature type="compositionally biased region" description="Basic residues" evidence="5">
    <location>
        <begin position="149"/>
        <end position="162"/>
    </location>
</feature>
<feature type="compositionally biased region" description="Polar residues" evidence="5">
    <location>
        <begin position="87"/>
        <end position="96"/>
    </location>
</feature>
<dbReference type="GO" id="GO:0003700">
    <property type="term" value="F:DNA-binding transcription factor activity"/>
    <property type="evidence" value="ECO:0007669"/>
    <property type="project" value="InterPro"/>
</dbReference>
<dbReference type="GO" id="GO:0005634">
    <property type="term" value="C:nucleus"/>
    <property type="evidence" value="ECO:0007669"/>
    <property type="project" value="UniProtKB-SubCell"/>
</dbReference>
<feature type="compositionally biased region" description="Basic and acidic residues" evidence="5">
    <location>
        <begin position="244"/>
        <end position="253"/>
    </location>
</feature>
<dbReference type="OrthoDB" id="3470112at2759"/>
<evidence type="ECO:0000256" key="3">
    <source>
        <dbReference type="ARBA" id="ARBA00023163"/>
    </source>
</evidence>
<evidence type="ECO:0000313" key="8">
    <source>
        <dbReference type="Proteomes" id="UP000785200"/>
    </source>
</evidence>
<dbReference type="SUPFAM" id="SSF57959">
    <property type="entry name" value="Leucine zipper domain"/>
    <property type="match status" value="1"/>
</dbReference>
<keyword evidence="2" id="KW-0805">Transcription regulation</keyword>